<keyword evidence="3" id="KW-1185">Reference proteome</keyword>
<dbReference type="EMBL" id="QXGH01000033">
    <property type="protein sequence ID" value="RHW24379.1"/>
    <property type="molecule type" value="Genomic_DNA"/>
</dbReference>
<reference evidence="2 3" key="1">
    <citation type="submission" date="2018-09" db="EMBL/GenBank/DDBJ databases">
        <title>Genome sequencing of Nocardioides immobilis CCTCC AB 2017083 for comparison to Nocardioides silvaticus.</title>
        <authorList>
            <person name="Li C."/>
            <person name="Wang G."/>
        </authorList>
    </citation>
    <scope>NUCLEOTIDE SEQUENCE [LARGE SCALE GENOMIC DNA]</scope>
    <source>
        <strain evidence="2 3">CCTCC AB 2017083</strain>
    </source>
</reference>
<dbReference type="AlphaFoldDB" id="A0A417XV69"/>
<dbReference type="OrthoDB" id="5188303at2"/>
<feature type="domain" description="SseB protein N-terminal" evidence="1">
    <location>
        <begin position="31"/>
        <end position="149"/>
    </location>
</feature>
<evidence type="ECO:0000313" key="3">
    <source>
        <dbReference type="Proteomes" id="UP000283644"/>
    </source>
</evidence>
<name>A0A417XV69_9ACTN</name>
<gene>
    <name evidence="2" type="ORF">D0Z08_25035</name>
</gene>
<dbReference type="Proteomes" id="UP000283644">
    <property type="component" value="Unassembled WGS sequence"/>
</dbReference>
<protein>
    <submittedName>
        <fullName evidence="2">SseB family protein</fullName>
    </submittedName>
</protein>
<dbReference type="InterPro" id="IPR009839">
    <property type="entry name" value="SseB_N"/>
</dbReference>
<accession>A0A417XV69</accession>
<comment type="caution">
    <text evidence="2">The sequence shown here is derived from an EMBL/GenBank/DDBJ whole genome shotgun (WGS) entry which is preliminary data.</text>
</comment>
<sequence length="181" mass="18892">MTEEHPKQRLIQGSSYVDDDGSADDELFAELLAWADGSTSYPQVLAAVAGARLLVPVVALLGEVEYDDAGLAHDKSSDMAAVLLTRPDGRRALLAFSSTAALAQWDPEARPVPVASSLAAATAVQEGADALVVDVGGRAPFTVSGDDLHRLAAGWRPVRLADGEWAWAGAVGDSRGEEQLG</sequence>
<proteinExistence type="predicted"/>
<dbReference type="Pfam" id="PF07179">
    <property type="entry name" value="SseB"/>
    <property type="match status" value="1"/>
</dbReference>
<dbReference type="RefSeq" id="WP_118928001.1">
    <property type="nucleotide sequence ID" value="NZ_QXGH01000033.1"/>
</dbReference>
<evidence type="ECO:0000259" key="1">
    <source>
        <dbReference type="Pfam" id="PF07179"/>
    </source>
</evidence>
<evidence type="ECO:0000313" key="2">
    <source>
        <dbReference type="EMBL" id="RHW24379.1"/>
    </source>
</evidence>
<organism evidence="2 3">
    <name type="scientific">Nocardioides immobilis</name>
    <dbReference type="NCBI Taxonomy" id="2049295"/>
    <lineage>
        <taxon>Bacteria</taxon>
        <taxon>Bacillati</taxon>
        <taxon>Actinomycetota</taxon>
        <taxon>Actinomycetes</taxon>
        <taxon>Propionibacteriales</taxon>
        <taxon>Nocardioidaceae</taxon>
        <taxon>Nocardioides</taxon>
    </lineage>
</organism>